<feature type="chain" id="PRO_5039193299" evidence="4">
    <location>
        <begin position="20"/>
        <end position="242"/>
    </location>
</feature>
<evidence type="ECO:0000256" key="3">
    <source>
        <dbReference type="SAM" id="MobiDB-lite"/>
    </source>
</evidence>
<feature type="active site" description="Acyl-thioester intermediate" evidence="2">
    <location>
        <position position="219"/>
    </location>
</feature>
<feature type="compositionally biased region" description="Basic and acidic residues" evidence="3">
    <location>
        <begin position="42"/>
        <end position="57"/>
    </location>
</feature>
<keyword evidence="6" id="KW-1185">Reference proteome</keyword>
<dbReference type="AlphaFoldDB" id="A0A841SUP7"/>
<accession>A0A841SUP7</accession>
<dbReference type="GO" id="GO:0016787">
    <property type="term" value="F:hydrolase activity"/>
    <property type="evidence" value="ECO:0007669"/>
    <property type="project" value="UniProtKB-KW"/>
</dbReference>
<evidence type="ECO:0000256" key="4">
    <source>
        <dbReference type="SAM" id="SignalP"/>
    </source>
</evidence>
<keyword evidence="1" id="KW-0378">Hydrolase</keyword>
<sequence>MKSFILFFALIAASLTVTGCGSDSTGPAEERKETSESLQKVDSAKPETTRQETRSPETTESPAPSATGESPGPLQLEEGSSKGAPKPLEGKTARLYFTPNRLLIPSVRIDAPVDPVGVSDNGQMEVPESTVRAGILSPGVKPGLPGTALMAGHVDNYTGPAIFYPLKKLKPGDPILLTNGKGQYLVYKVTSVESFKTAEAPLDRIFGHTEESRLNLITCTGKYDRKRKEHEKRLVVFSRLMQ</sequence>
<feature type="region of interest" description="Disordered" evidence="3">
    <location>
        <begin position="19"/>
        <end position="90"/>
    </location>
</feature>
<dbReference type="RefSeq" id="WP_185119135.1">
    <property type="nucleotide sequence ID" value="NZ_JACJVQ010000005.1"/>
</dbReference>
<evidence type="ECO:0000256" key="1">
    <source>
        <dbReference type="ARBA" id="ARBA00022801"/>
    </source>
</evidence>
<gene>
    <name evidence="5" type="ORF">H7B67_07390</name>
</gene>
<evidence type="ECO:0000256" key="2">
    <source>
        <dbReference type="PIRSR" id="PIRSR605754-1"/>
    </source>
</evidence>
<feature type="signal peptide" evidence="4">
    <location>
        <begin position="1"/>
        <end position="19"/>
    </location>
</feature>
<comment type="caution">
    <text evidence="5">The sequence shown here is derived from an EMBL/GenBank/DDBJ whole genome shotgun (WGS) entry which is preliminary data.</text>
</comment>
<evidence type="ECO:0000313" key="6">
    <source>
        <dbReference type="Proteomes" id="UP000535838"/>
    </source>
</evidence>
<dbReference type="Gene3D" id="2.40.260.10">
    <property type="entry name" value="Sortase"/>
    <property type="match status" value="1"/>
</dbReference>
<dbReference type="CDD" id="cd05829">
    <property type="entry name" value="Sortase_F"/>
    <property type="match status" value="1"/>
</dbReference>
<organism evidence="5 6">
    <name type="scientific">Cohnella thailandensis</name>
    <dbReference type="NCBI Taxonomy" id="557557"/>
    <lineage>
        <taxon>Bacteria</taxon>
        <taxon>Bacillati</taxon>
        <taxon>Bacillota</taxon>
        <taxon>Bacilli</taxon>
        <taxon>Bacillales</taxon>
        <taxon>Paenibacillaceae</taxon>
        <taxon>Cohnella</taxon>
    </lineage>
</organism>
<proteinExistence type="predicted"/>
<feature type="active site" description="Proton donor/acceptor" evidence="2">
    <location>
        <position position="153"/>
    </location>
</feature>
<dbReference type="InterPro" id="IPR005754">
    <property type="entry name" value="Sortase"/>
</dbReference>
<dbReference type="PROSITE" id="PS51257">
    <property type="entry name" value="PROKAR_LIPOPROTEIN"/>
    <property type="match status" value="1"/>
</dbReference>
<dbReference type="Proteomes" id="UP000535838">
    <property type="component" value="Unassembled WGS sequence"/>
</dbReference>
<dbReference type="Pfam" id="PF04203">
    <property type="entry name" value="Sortase"/>
    <property type="match status" value="1"/>
</dbReference>
<feature type="compositionally biased region" description="Polar residues" evidence="3">
    <location>
        <begin position="58"/>
        <end position="68"/>
    </location>
</feature>
<name>A0A841SUP7_9BACL</name>
<reference evidence="5 6" key="1">
    <citation type="submission" date="2020-08" db="EMBL/GenBank/DDBJ databases">
        <title>Cohnella phylogeny.</title>
        <authorList>
            <person name="Dunlap C."/>
        </authorList>
    </citation>
    <scope>NUCLEOTIDE SEQUENCE [LARGE SCALE GENOMIC DNA]</scope>
    <source>
        <strain evidence="5 6">DSM 25241</strain>
    </source>
</reference>
<protein>
    <submittedName>
        <fullName evidence="5">Sortase</fullName>
    </submittedName>
</protein>
<dbReference type="EMBL" id="JACJVQ010000005">
    <property type="protein sequence ID" value="MBB6633928.1"/>
    <property type="molecule type" value="Genomic_DNA"/>
</dbReference>
<dbReference type="InterPro" id="IPR023365">
    <property type="entry name" value="Sortase_dom-sf"/>
</dbReference>
<dbReference type="InterPro" id="IPR042001">
    <property type="entry name" value="Sortase_F"/>
</dbReference>
<evidence type="ECO:0000313" key="5">
    <source>
        <dbReference type="EMBL" id="MBB6633928.1"/>
    </source>
</evidence>
<dbReference type="SUPFAM" id="SSF63817">
    <property type="entry name" value="Sortase"/>
    <property type="match status" value="1"/>
</dbReference>
<keyword evidence="4" id="KW-0732">Signal</keyword>